<evidence type="ECO:0000313" key="1">
    <source>
        <dbReference type="EMBL" id="GAH22780.1"/>
    </source>
</evidence>
<feature type="non-terminal residue" evidence="1">
    <location>
        <position position="1"/>
    </location>
</feature>
<name>X1ER25_9ZZZZ</name>
<dbReference type="EMBL" id="BART01042392">
    <property type="protein sequence ID" value="GAH22780.1"/>
    <property type="molecule type" value="Genomic_DNA"/>
</dbReference>
<comment type="caution">
    <text evidence="1">The sequence shown here is derived from an EMBL/GenBank/DDBJ whole genome shotgun (WGS) entry which is preliminary data.</text>
</comment>
<dbReference type="NCBIfam" id="NF037970">
    <property type="entry name" value="vanZ_1"/>
    <property type="match status" value="1"/>
</dbReference>
<organism evidence="1">
    <name type="scientific">marine sediment metagenome</name>
    <dbReference type="NCBI Taxonomy" id="412755"/>
    <lineage>
        <taxon>unclassified sequences</taxon>
        <taxon>metagenomes</taxon>
        <taxon>ecological metagenomes</taxon>
    </lineage>
</organism>
<proteinExistence type="predicted"/>
<dbReference type="AlphaFoldDB" id="X1ER25"/>
<reference evidence="1" key="1">
    <citation type="journal article" date="2014" name="Front. Microbiol.">
        <title>High frequency of phylogenetically diverse reductive dehalogenase-homologous genes in deep subseafloor sedimentary metagenomes.</title>
        <authorList>
            <person name="Kawai M."/>
            <person name="Futagami T."/>
            <person name="Toyoda A."/>
            <person name="Takaki Y."/>
            <person name="Nishi S."/>
            <person name="Hori S."/>
            <person name="Arai W."/>
            <person name="Tsubouchi T."/>
            <person name="Morono Y."/>
            <person name="Uchiyama I."/>
            <person name="Ito T."/>
            <person name="Fujiyama A."/>
            <person name="Inagaki F."/>
            <person name="Takami H."/>
        </authorList>
    </citation>
    <scope>NUCLEOTIDE SEQUENCE</scope>
    <source>
        <strain evidence="1">Expedition CK06-06</strain>
    </source>
</reference>
<accession>X1ER25</accession>
<protein>
    <submittedName>
        <fullName evidence="1">Uncharacterized protein</fullName>
    </submittedName>
</protein>
<feature type="non-terminal residue" evidence="1">
    <location>
        <position position="33"/>
    </location>
</feature>
<gene>
    <name evidence="1" type="ORF">S01H4_67408</name>
</gene>
<sequence>IVSILYGILDEIHQYFVPTRFFDEIDIFCNIIG</sequence>